<protein>
    <submittedName>
        <fullName evidence="1">Uncharacterized protein</fullName>
    </submittedName>
</protein>
<reference evidence="1 2" key="1">
    <citation type="submission" date="2019-05" db="EMBL/GenBank/DDBJ databases">
        <title>Another draft genome of Portunus trituberculatus and its Hox gene families provides insights of decapod evolution.</title>
        <authorList>
            <person name="Jeong J.-H."/>
            <person name="Song I."/>
            <person name="Kim S."/>
            <person name="Choi T."/>
            <person name="Kim D."/>
            <person name="Ryu S."/>
            <person name="Kim W."/>
        </authorList>
    </citation>
    <scope>NUCLEOTIDE SEQUENCE [LARGE SCALE GENOMIC DNA]</scope>
    <source>
        <tissue evidence="1">Muscle</tissue>
    </source>
</reference>
<organism evidence="1 2">
    <name type="scientific">Portunus trituberculatus</name>
    <name type="common">Swimming crab</name>
    <name type="synonym">Neptunus trituberculatus</name>
    <dbReference type="NCBI Taxonomy" id="210409"/>
    <lineage>
        <taxon>Eukaryota</taxon>
        <taxon>Metazoa</taxon>
        <taxon>Ecdysozoa</taxon>
        <taxon>Arthropoda</taxon>
        <taxon>Crustacea</taxon>
        <taxon>Multicrustacea</taxon>
        <taxon>Malacostraca</taxon>
        <taxon>Eumalacostraca</taxon>
        <taxon>Eucarida</taxon>
        <taxon>Decapoda</taxon>
        <taxon>Pleocyemata</taxon>
        <taxon>Brachyura</taxon>
        <taxon>Eubrachyura</taxon>
        <taxon>Portunoidea</taxon>
        <taxon>Portunidae</taxon>
        <taxon>Portuninae</taxon>
        <taxon>Portunus</taxon>
    </lineage>
</organism>
<dbReference type="Proteomes" id="UP000324222">
    <property type="component" value="Unassembled WGS sequence"/>
</dbReference>
<comment type="caution">
    <text evidence="1">The sequence shown here is derived from an EMBL/GenBank/DDBJ whole genome shotgun (WGS) entry which is preliminary data.</text>
</comment>
<gene>
    <name evidence="1" type="ORF">E2C01_073607</name>
</gene>
<name>A0A5B7IED3_PORTR</name>
<evidence type="ECO:0000313" key="2">
    <source>
        <dbReference type="Proteomes" id="UP000324222"/>
    </source>
</evidence>
<accession>A0A5B7IED3</accession>
<dbReference type="AlphaFoldDB" id="A0A5B7IED3"/>
<evidence type="ECO:0000313" key="1">
    <source>
        <dbReference type="EMBL" id="MPC79094.1"/>
    </source>
</evidence>
<dbReference type="EMBL" id="VSRR010050222">
    <property type="protein sequence ID" value="MPC79094.1"/>
    <property type="molecule type" value="Genomic_DNA"/>
</dbReference>
<keyword evidence="2" id="KW-1185">Reference proteome</keyword>
<proteinExistence type="predicted"/>
<sequence>MVVVVAAVQHGERAALEWMAVVVAVCRAVKDVAAIRKRTHANLGEDLYIIEVKDSRAACNIPK</sequence>